<dbReference type="HOGENOM" id="CLU_008878_2_0_9"/>
<evidence type="ECO:0000313" key="9">
    <source>
        <dbReference type="Proteomes" id="UP000044136"/>
    </source>
</evidence>
<dbReference type="GO" id="GO:0050660">
    <property type="term" value="F:flavin adenine dinucleotide binding"/>
    <property type="evidence" value="ECO:0007669"/>
    <property type="project" value="InterPro"/>
</dbReference>
<keyword evidence="4" id="KW-0560">Oxidoreductase</keyword>
<evidence type="ECO:0000313" key="8">
    <source>
        <dbReference type="EMBL" id="CEA00404.1"/>
    </source>
</evidence>
<evidence type="ECO:0000256" key="5">
    <source>
        <dbReference type="SAM" id="MobiDB-lite"/>
    </source>
</evidence>
<dbReference type="Proteomes" id="UP000044136">
    <property type="component" value="Unassembled WGS sequence"/>
</dbReference>
<dbReference type="AlphaFoldDB" id="A0A078M2B7"/>
<dbReference type="EMBL" id="CCSE01000001">
    <property type="protein sequence ID" value="CEA00404.1"/>
    <property type="molecule type" value="Genomic_DNA"/>
</dbReference>
<sequence>MVKELEKVDVVTVGAGWTGGIVAAETAKEGLRVKSLERGGYRDTTDYQHIHDELKYAQRYELMQDTSVETLTFRNNRDERALPVRRLGSFLPGSGRGGAGTHWNGQTDRYMPYDFEIKSMTEEKYGEEKLGEDSGLRYRDWGVTFDEMEKYYDKFEKTAGVSGEENPLGEERSSPYPNPPMLKTKSLRLFEKAAKELNLHPIMMPSANMSQSYENPDGEVLNQCQYCAFCERFACEYDAKATPDVTVLKTAEKTGNYDIRYHSNVTEIVTDKNDDKKVTGVKFIDTVTGEEFFQPADVVVLTSFLFNNYKLLRVSDIGEQYDPETEKGTLGSNYCYQTGSGATGFFDEQFNTFMGAGALGMILDDFNGDNFDHEDLDFIHGGSIHFTQTGARPILSNTIRKDTPEWGEEFKEESIKNFTRTLEVYSMAHTGPHKDHYLDLDDTYKDKFGNSQVMLTYNWTEQDNERNKYLAERCKEIVEKMGAKHIDVDNDDIGAYDIVPYQSTNISGGTPMGTDPENSVVNTWLQHWDRDNLFVAGSSTFVHNSGNNPTGTVGAIAYRCAEGIIKYHKDEQRLED</sequence>
<dbReference type="SUPFAM" id="SSF51905">
    <property type="entry name" value="FAD/NAD(P)-binding domain"/>
    <property type="match status" value="1"/>
</dbReference>
<dbReference type="PANTHER" id="PTHR46056">
    <property type="entry name" value="LONG-CHAIN-ALCOHOL OXIDASE"/>
    <property type="match status" value="1"/>
</dbReference>
<dbReference type="InterPro" id="IPR036188">
    <property type="entry name" value="FAD/NAD-bd_sf"/>
</dbReference>
<accession>A0A078M2B7</accession>
<dbReference type="Pfam" id="PF05199">
    <property type="entry name" value="GMC_oxred_C"/>
    <property type="match status" value="1"/>
</dbReference>
<dbReference type="Gene3D" id="3.50.50.60">
    <property type="entry name" value="FAD/NAD(P)-binding domain"/>
    <property type="match status" value="2"/>
</dbReference>
<evidence type="ECO:0000256" key="4">
    <source>
        <dbReference type="ARBA" id="ARBA00023002"/>
    </source>
</evidence>
<dbReference type="InterPro" id="IPR007867">
    <property type="entry name" value="GMC_OxRtase_C"/>
</dbReference>
<dbReference type="eggNOG" id="COG2303">
    <property type="taxonomic scope" value="Bacteria"/>
</dbReference>
<dbReference type="OrthoDB" id="9787779at2"/>
<evidence type="ECO:0000256" key="2">
    <source>
        <dbReference type="ARBA" id="ARBA00022630"/>
    </source>
</evidence>
<evidence type="ECO:0000259" key="6">
    <source>
        <dbReference type="Pfam" id="PF00732"/>
    </source>
</evidence>
<evidence type="ECO:0000256" key="1">
    <source>
        <dbReference type="ARBA" id="ARBA00010790"/>
    </source>
</evidence>
<comment type="similarity">
    <text evidence="1">Belongs to the GMC oxidoreductase family.</text>
</comment>
<name>A0A078M2B7_9STAP</name>
<gene>
    <name evidence="8" type="ORF">BN1048_00947</name>
</gene>
<dbReference type="PANTHER" id="PTHR46056:SF12">
    <property type="entry name" value="LONG-CHAIN-ALCOHOL OXIDASE"/>
    <property type="match status" value="1"/>
</dbReference>
<keyword evidence="2" id="KW-0285">Flavoprotein</keyword>
<reference evidence="8 9" key="1">
    <citation type="submission" date="2014-07" db="EMBL/GenBank/DDBJ databases">
        <authorList>
            <person name="Urmite Genomes Urmite Genomes"/>
        </authorList>
    </citation>
    <scope>NUCLEOTIDE SEQUENCE [LARGE SCALE GENOMIC DNA]</scope>
    <source>
        <strain evidence="8 9">13MG44_air</strain>
    </source>
</reference>
<proteinExistence type="inferred from homology"/>
<organism evidence="8 9">
    <name type="scientific">Jeotgalicoccus saudimassiliensis</name>
    <dbReference type="NCBI Taxonomy" id="1461582"/>
    <lineage>
        <taxon>Bacteria</taxon>
        <taxon>Bacillati</taxon>
        <taxon>Bacillota</taxon>
        <taxon>Bacilli</taxon>
        <taxon>Bacillales</taxon>
        <taxon>Staphylococcaceae</taxon>
        <taxon>Jeotgalicoccus</taxon>
    </lineage>
</organism>
<dbReference type="GO" id="GO:0016614">
    <property type="term" value="F:oxidoreductase activity, acting on CH-OH group of donors"/>
    <property type="evidence" value="ECO:0007669"/>
    <property type="project" value="InterPro"/>
</dbReference>
<keyword evidence="3" id="KW-0274">FAD</keyword>
<dbReference type="RefSeq" id="WP_035808982.1">
    <property type="nucleotide sequence ID" value="NZ_CCSE01000001.1"/>
</dbReference>
<evidence type="ECO:0000256" key="3">
    <source>
        <dbReference type="ARBA" id="ARBA00022827"/>
    </source>
</evidence>
<dbReference type="STRING" id="1461582.BN1048_00947"/>
<dbReference type="InterPro" id="IPR000172">
    <property type="entry name" value="GMC_OxRdtase_N"/>
</dbReference>
<evidence type="ECO:0000259" key="7">
    <source>
        <dbReference type="Pfam" id="PF05199"/>
    </source>
</evidence>
<feature type="region of interest" description="Disordered" evidence="5">
    <location>
        <begin position="159"/>
        <end position="180"/>
    </location>
</feature>
<feature type="domain" description="Glucose-methanol-choline oxidoreductase C-terminal" evidence="7">
    <location>
        <begin position="434"/>
        <end position="557"/>
    </location>
</feature>
<keyword evidence="9" id="KW-1185">Reference proteome</keyword>
<feature type="domain" description="Glucose-methanol-choline oxidoreductase N-terminal" evidence="6">
    <location>
        <begin position="146"/>
        <end position="333"/>
    </location>
</feature>
<protein>
    <submittedName>
        <fullName evidence="8">Gluconate 2-dehydrogenase flavoprotein</fullName>
    </submittedName>
</protein>
<dbReference type="Pfam" id="PF00732">
    <property type="entry name" value="GMC_oxred_N"/>
    <property type="match status" value="1"/>
</dbReference>